<comment type="cofactor">
    <cofactor evidence="1">
        <name>Zn(2+)</name>
        <dbReference type="ChEBI" id="CHEBI:29105"/>
    </cofactor>
</comment>
<evidence type="ECO:0000256" key="7">
    <source>
        <dbReference type="ARBA" id="ARBA00022801"/>
    </source>
</evidence>
<proteinExistence type="inferred from homology"/>
<sequence>MSESFDVRETRWNLVEVAQDRINALAAAADGVQCVEVAELRVQRVDGFTQNPTAVDVDPTGSSSTGDLAGDAFAVLTDRRVSRLLGAPEGSALEFATAPVISLLSSGAAVVHLAQTWQRLPIFQASATVRFSPQGLVQKISSRLVTIENAPDLAPTLDAEEAIVKAATFVSNETFEANVQASKPDELHRPHSFEQGPFGDVVRTRLRWFWQPDDLRLAWESSFLLPGKEGRWRVLIDAHDGTLLYRQEVTRRIAATALVYPLSADGERGLQLIPRAVDQPNFLLDLRGLDRDPSVPTDWVAANETSGPTIHAVDAETGDPMSGRGTGKTLSLAFEPADPEGDEQFVLNAFFLSCTAYDVAHMVGFREGDGSYIRGNPSVSTDRTTVLVHDDEDSSWWDPGDPLNVLDGGPTLHLGTRDVTHDALDPTVVLHEYFHGVTGQLVGGHANSASLEWPQSRGLAEGWSDYVACALTRATAIAPRSTGDPKGLRGVPYDESYHATLGDLSDRELDEFGIGERWAATLLALDRAVVVPEARGHLLQVVADSWKTIENPSLQDAREDLLAAHRDRLASGRDNLSVSSGTRAVLQQVLAGQGLSGYARALSPSEFEPDTTPAGPEYVEYRQSALRPKLSNLTTFPTLAGLVGYDEAGRNLHTYLINDEARLIEQWGVTPWAGSCTALVPFRNGHDNLLLTYDGENGQCRIGKLDFRSGTYAPSSEVAGTPGWTHVGTLAVGGHAHLVFYDTESGRVQVDQVKEDGSGTATVLDATWEPGWTSLVSLEVDGEPLLVRYNEATGGSSIVKPGEDSASFVDVNSALLSPGWTNLRTFTRQGETRVLMASAARRGFTIYRVLDGELIPTTVCDLPYKRSTLLPFSGPDGVPYFVGYDAERGRAVAAYIQGLA</sequence>
<dbReference type="Pfam" id="PF02128">
    <property type="entry name" value="Peptidase_M36"/>
    <property type="match status" value="1"/>
</dbReference>
<dbReference type="Proteomes" id="UP001595699">
    <property type="component" value="Unassembled WGS sequence"/>
</dbReference>
<dbReference type="RefSeq" id="WP_205114145.1">
    <property type="nucleotide sequence ID" value="NZ_JAFBCM010000001.1"/>
</dbReference>
<keyword evidence="12" id="KW-1185">Reference proteome</keyword>
<comment type="caution">
    <text evidence="11">The sequence shown here is derived from an EMBL/GenBank/DDBJ whole genome shotgun (WGS) entry which is preliminary data.</text>
</comment>
<evidence type="ECO:0000256" key="5">
    <source>
        <dbReference type="ARBA" id="ARBA00022670"/>
    </source>
</evidence>
<evidence type="ECO:0000256" key="10">
    <source>
        <dbReference type="ARBA" id="ARBA00023145"/>
    </source>
</evidence>
<evidence type="ECO:0000256" key="9">
    <source>
        <dbReference type="ARBA" id="ARBA00023049"/>
    </source>
</evidence>
<name>A0ABV7YAK7_9ACTN</name>
<evidence type="ECO:0000256" key="1">
    <source>
        <dbReference type="ARBA" id="ARBA00001947"/>
    </source>
</evidence>
<comment type="subcellular location">
    <subcellularLocation>
        <location evidence="2">Secreted</location>
    </subcellularLocation>
</comment>
<protein>
    <submittedName>
        <fullName evidence="11">M36 family metallopeptidase</fullName>
    </submittedName>
</protein>
<dbReference type="PANTHER" id="PTHR33478">
    <property type="entry name" value="EXTRACELLULAR METALLOPROTEINASE MEP"/>
    <property type="match status" value="1"/>
</dbReference>
<evidence type="ECO:0000256" key="4">
    <source>
        <dbReference type="ARBA" id="ARBA00022525"/>
    </source>
</evidence>
<comment type="similarity">
    <text evidence="3">Belongs to the peptidase M36 family.</text>
</comment>
<dbReference type="PANTHER" id="PTHR33478:SF1">
    <property type="entry name" value="EXTRACELLULAR METALLOPROTEINASE MEP"/>
    <property type="match status" value="1"/>
</dbReference>
<dbReference type="InterPro" id="IPR001842">
    <property type="entry name" value="Peptidase_M36"/>
</dbReference>
<evidence type="ECO:0000256" key="6">
    <source>
        <dbReference type="ARBA" id="ARBA00022723"/>
    </source>
</evidence>
<gene>
    <name evidence="11" type="ORF">ACFOUW_12240</name>
</gene>
<evidence type="ECO:0000256" key="3">
    <source>
        <dbReference type="ARBA" id="ARBA00006006"/>
    </source>
</evidence>
<dbReference type="SUPFAM" id="SSF55486">
    <property type="entry name" value="Metalloproteases ('zincins'), catalytic domain"/>
    <property type="match status" value="1"/>
</dbReference>
<dbReference type="InterPro" id="IPR027268">
    <property type="entry name" value="Peptidase_M4/M1_CTD_sf"/>
</dbReference>
<keyword evidence="8" id="KW-0862">Zinc</keyword>
<evidence type="ECO:0000256" key="2">
    <source>
        <dbReference type="ARBA" id="ARBA00004613"/>
    </source>
</evidence>
<reference evidence="12" key="1">
    <citation type="journal article" date="2019" name="Int. J. Syst. Evol. Microbiol.">
        <title>The Global Catalogue of Microorganisms (GCM) 10K type strain sequencing project: providing services to taxonomists for standard genome sequencing and annotation.</title>
        <authorList>
            <consortium name="The Broad Institute Genomics Platform"/>
            <consortium name="The Broad Institute Genome Sequencing Center for Infectious Disease"/>
            <person name="Wu L."/>
            <person name="Ma J."/>
        </authorList>
    </citation>
    <scope>NUCLEOTIDE SEQUENCE [LARGE SCALE GENOMIC DNA]</scope>
    <source>
        <strain evidence="12">CGMCC 4.7241</strain>
    </source>
</reference>
<keyword evidence="5" id="KW-0645">Protease</keyword>
<organism evidence="11 12">
    <name type="scientific">Tenggerimyces flavus</name>
    <dbReference type="NCBI Taxonomy" id="1708749"/>
    <lineage>
        <taxon>Bacteria</taxon>
        <taxon>Bacillati</taxon>
        <taxon>Actinomycetota</taxon>
        <taxon>Actinomycetes</taxon>
        <taxon>Propionibacteriales</taxon>
        <taxon>Nocardioidaceae</taxon>
        <taxon>Tenggerimyces</taxon>
    </lineage>
</organism>
<evidence type="ECO:0000313" key="12">
    <source>
        <dbReference type="Proteomes" id="UP001595699"/>
    </source>
</evidence>
<dbReference type="InterPro" id="IPR050371">
    <property type="entry name" value="Fungal_virulence_M36"/>
</dbReference>
<evidence type="ECO:0000256" key="8">
    <source>
        <dbReference type="ARBA" id="ARBA00022833"/>
    </source>
</evidence>
<evidence type="ECO:0000313" key="11">
    <source>
        <dbReference type="EMBL" id="MFC3761607.1"/>
    </source>
</evidence>
<keyword evidence="10" id="KW-0865">Zymogen</keyword>
<keyword evidence="6" id="KW-0479">Metal-binding</keyword>
<dbReference type="EMBL" id="JBHRZH010000009">
    <property type="protein sequence ID" value="MFC3761607.1"/>
    <property type="molecule type" value="Genomic_DNA"/>
</dbReference>
<keyword evidence="4" id="KW-0964">Secreted</keyword>
<dbReference type="Gene3D" id="3.10.170.10">
    <property type="match status" value="1"/>
</dbReference>
<keyword evidence="9" id="KW-0482">Metalloprotease</keyword>
<dbReference type="Gene3D" id="1.10.390.10">
    <property type="entry name" value="Neutral Protease Domain 2"/>
    <property type="match status" value="1"/>
</dbReference>
<accession>A0ABV7YAK7</accession>
<keyword evidence="7" id="KW-0378">Hydrolase</keyword>